<reference evidence="4" key="1">
    <citation type="journal article" date="2014" name="Proc. Natl. Acad. Sci. U.S.A.">
        <title>Extensive sampling of basidiomycete genomes demonstrates inadequacy of the white-rot/brown-rot paradigm for wood decay fungi.</title>
        <authorList>
            <person name="Riley R."/>
            <person name="Salamov A.A."/>
            <person name="Brown D.W."/>
            <person name="Nagy L.G."/>
            <person name="Floudas D."/>
            <person name="Held B.W."/>
            <person name="Levasseur A."/>
            <person name="Lombard V."/>
            <person name="Morin E."/>
            <person name="Otillar R."/>
            <person name="Lindquist E.A."/>
            <person name="Sun H."/>
            <person name="LaButti K.M."/>
            <person name="Schmutz J."/>
            <person name="Jabbour D."/>
            <person name="Luo H."/>
            <person name="Baker S.E."/>
            <person name="Pisabarro A.G."/>
            <person name="Walton J.D."/>
            <person name="Blanchette R.A."/>
            <person name="Henrissat B."/>
            <person name="Martin F."/>
            <person name="Cullen D."/>
            <person name="Hibbett D.S."/>
            <person name="Grigoriev I.V."/>
        </authorList>
    </citation>
    <scope>NUCLEOTIDE SEQUENCE [LARGE SCALE GENOMIC DNA]</scope>
    <source>
        <strain evidence="4">CBS 339.88</strain>
    </source>
</reference>
<evidence type="ECO:0000313" key="3">
    <source>
        <dbReference type="EMBL" id="KDR79550.1"/>
    </source>
</evidence>
<evidence type="ECO:0000313" key="4">
    <source>
        <dbReference type="Proteomes" id="UP000027222"/>
    </source>
</evidence>
<feature type="region of interest" description="Disordered" evidence="1">
    <location>
        <begin position="352"/>
        <end position="395"/>
    </location>
</feature>
<name>A0A067T8N3_GALM3</name>
<keyword evidence="2" id="KW-0472">Membrane</keyword>
<gene>
    <name evidence="3" type="ORF">GALMADRAFT_154413</name>
</gene>
<evidence type="ECO:0000256" key="2">
    <source>
        <dbReference type="SAM" id="Phobius"/>
    </source>
</evidence>
<dbReference type="AlphaFoldDB" id="A0A067T8N3"/>
<dbReference type="Proteomes" id="UP000027222">
    <property type="component" value="Unassembled WGS sequence"/>
</dbReference>
<feature type="compositionally biased region" description="Polar residues" evidence="1">
    <location>
        <begin position="374"/>
        <end position="383"/>
    </location>
</feature>
<dbReference type="HOGENOM" id="CLU_348170_0_0_1"/>
<feature type="compositionally biased region" description="Low complexity" evidence="1">
    <location>
        <begin position="685"/>
        <end position="709"/>
    </location>
</feature>
<keyword evidence="2" id="KW-0812">Transmembrane</keyword>
<dbReference type="EMBL" id="KL142373">
    <property type="protein sequence ID" value="KDR79550.1"/>
    <property type="molecule type" value="Genomic_DNA"/>
</dbReference>
<proteinExistence type="predicted"/>
<dbReference type="STRING" id="685588.A0A067T8N3"/>
<feature type="region of interest" description="Disordered" evidence="1">
    <location>
        <begin position="283"/>
        <end position="302"/>
    </location>
</feature>
<keyword evidence="4" id="KW-1185">Reference proteome</keyword>
<organism evidence="3 4">
    <name type="scientific">Galerina marginata (strain CBS 339.88)</name>
    <dbReference type="NCBI Taxonomy" id="685588"/>
    <lineage>
        <taxon>Eukaryota</taxon>
        <taxon>Fungi</taxon>
        <taxon>Dikarya</taxon>
        <taxon>Basidiomycota</taxon>
        <taxon>Agaricomycotina</taxon>
        <taxon>Agaricomycetes</taxon>
        <taxon>Agaricomycetidae</taxon>
        <taxon>Agaricales</taxon>
        <taxon>Agaricineae</taxon>
        <taxon>Strophariaceae</taxon>
        <taxon>Galerina</taxon>
    </lineage>
</organism>
<protein>
    <submittedName>
        <fullName evidence="3">Uncharacterized protein</fullName>
    </submittedName>
</protein>
<feature type="transmembrane region" description="Helical" evidence="2">
    <location>
        <begin position="723"/>
        <end position="743"/>
    </location>
</feature>
<keyword evidence="2" id="KW-1133">Transmembrane helix</keyword>
<dbReference type="OrthoDB" id="3265734at2759"/>
<evidence type="ECO:0000256" key="1">
    <source>
        <dbReference type="SAM" id="MobiDB-lite"/>
    </source>
</evidence>
<accession>A0A067T8N3</accession>
<feature type="transmembrane region" description="Helical" evidence="2">
    <location>
        <begin position="315"/>
        <end position="335"/>
    </location>
</feature>
<feature type="region of interest" description="Disordered" evidence="1">
    <location>
        <begin position="754"/>
        <end position="810"/>
    </location>
</feature>
<sequence length="810" mass="88247">MTTQILVDDSDPSIQYGPGWVGSTNSRPVGTPDLNYPMYGTLHQAVTASQLSYSFLGHSIAVCGQISEDSFQVFQDRLYLLWNCFIDNVSIDVSPQLSSRPEEICCYRDDLPAGQHSIRLSVNASQAHPVAFDYLLYTPSSDIATGDLYLTSDNPVFKYGSDWVTLYSGMATKKAGSNFTFDFYGVSILWFGFYNTNRTFGGPNYAWAPLSYSVDGGSPMAIPIIPEAGLNDTVPPEILLFQTFAHPRGQHKLEVFFDGIKQGESALPIPLTLTSLVVKNGTTNPPSTSTTATPTVTSTTTTRGVKGVSSAHLKIILGCCSVAVLAFLFLCVSCIRHRMQRRRNIGPEYASSSVVEPFHHDPSSAPIRTRQKGQHSPQNQNQPEGEVEPARVERPPSNSLMTTQILVDDYDPSIQYGPGWVGATSSRPVGTPDLNYPMYGTLHKAVTPSELSYSFLGNSVAVCGQLSEDSFQVFQDKLYLIWNCFIDNVSIDVSPQLTRRPKEICCDRDDLPDGQHSIRLSANASQEHPISFDYLLYTPSSDSDIPTADLYLTSDNPAFKYGSDWVTSYFGMVTKTPGPGSNFTFDFYGVSILWFGFYNTTFGGPDYAWTPISYSVDGESPMAIPIVPEVGLNNTIPPVQSLLFQTFAHPRGQHRLEVFFDGLQQGTPGLPIPLTLASLVVQNGTTNPPSTSTPPDASDSTAPAASTTNKSGGKGVSGAHLKIILSCCSIAVLAFILLGVFWIRRRRQNIGPKYGASESSVAEPFHHDPSSAPIRTLQKGQNSSHNPPEVEVEPTRVAPPPSYVTGLHNS</sequence>
<feature type="region of interest" description="Disordered" evidence="1">
    <location>
        <begin position="683"/>
        <end position="715"/>
    </location>
</feature>